<dbReference type="Gene3D" id="3.30.70.20">
    <property type="match status" value="1"/>
</dbReference>
<protein>
    <recommendedName>
        <fullName evidence="7">4Fe-4S ferredoxin-type domain-containing protein</fullName>
    </recommendedName>
</protein>
<keyword evidence="5" id="KW-0408">Iron</keyword>
<evidence type="ECO:0000256" key="6">
    <source>
        <dbReference type="ARBA" id="ARBA00023014"/>
    </source>
</evidence>
<evidence type="ECO:0000256" key="3">
    <source>
        <dbReference type="ARBA" id="ARBA00022723"/>
    </source>
</evidence>
<comment type="caution">
    <text evidence="8">The sequence shown here is derived from an EMBL/GenBank/DDBJ whole genome shotgun (WGS) entry which is preliminary data.</text>
</comment>
<evidence type="ECO:0000256" key="1">
    <source>
        <dbReference type="ARBA" id="ARBA00001966"/>
    </source>
</evidence>
<dbReference type="GO" id="GO:0051539">
    <property type="term" value="F:4 iron, 4 sulfur cluster binding"/>
    <property type="evidence" value="ECO:0007669"/>
    <property type="project" value="UniProtKB-KW"/>
</dbReference>
<dbReference type="PROSITE" id="PS51379">
    <property type="entry name" value="4FE4S_FER_2"/>
    <property type="match status" value="2"/>
</dbReference>
<dbReference type="NCBIfam" id="TIGR02179">
    <property type="entry name" value="PorD_KorD"/>
    <property type="match status" value="1"/>
</dbReference>
<dbReference type="SUPFAM" id="SSF54862">
    <property type="entry name" value="4Fe-4S ferredoxins"/>
    <property type="match status" value="1"/>
</dbReference>
<dbReference type="PROSITE" id="PS00198">
    <property type="entry name" value="4FE4S_FER_1"/>
    <property type="match status" value="1"/>
</dbReference>
<dbReference type="InterPro" id="IPR011898">
    <property type="entry name" value="PorD_KorD"/>
</dbReference>
<keyword evidence="4" id="KW-0677">Repeat</keyword>
<dbReference type="GO" id="GO:0016625">
    <property type="term" value="F:oxidoreductase activity, acting on the aldehyde or oxo group of donors, iron-sulfur protein as acceptor"/>
    <property type="evidence" value="ECO:0007669"/>
    <property type="project" value="InterPro"/>
</dbReference>
<dbReference type="InterPro" id="IPR017896">
    <property type="entry name" value="4Fe4S_Fe-S-bd"/>
</dbReference>
<organism evidence="8 9">
    <name type="scientific">candidate division WOR-1 bacterium RIFCSPHIGHO2_01_FULL_53_15</name>
    <dbReference type="NCBI Taxonomy" id="1802564"/>
    <lineage>
        <taxon>Bacteria</taxon>
        <taxon>Bacillati</taxon>
        <taxon>Saganbacteria</taxon>
    </lineage>
</organism>
<evidence type="ECO:0000256" key="5">
    <source>
        <dbReference type="ARBA" id="ARBA00023004"/>
    </source>
</evidence>
<name>A0A1F4Q4G6_UNCSA</name>
<evidence type="ECO:0000256" key="2">
    <source>
        <dbReference type="ARBA" id="ARBA00022485"/>
    </source>
</evidence>
<evidence type="ECO:0000313" key="9">
    <source>
        <dbReference type="Proteomes" id="UP000178724"/>
    </source>
</evidence>
<dbReference type="EMBL" id="METM01000004">
    <property type="protein sequence ID" value="OGB90777.1"/>
    <property type="molecule type" value="Genomic_DNA"/>
</dbReference>
<keyword evidence="6" id="KW-0411">Iron-sulfur</keyword>
<dbReference type="GO" id="GO:0046872">
    <property type="term" value="F:metal ion binding"/>
    <property type="evidence" value="ECO:0007669"/>
    <property type="project" value="UniProtKB-KW"/>
</dbReference>
<keyword evidence="3" id="KW-0479">Metal-binding</keyword>
<dbReference type="InterPro" id="IPR017900">
    <property type="entry name" value="4Fe4S_Fe_S_CS"/>
</dbReference>
<evidence type="ECO:0000256" key="4">
    <source>
        <dbReference type="ARBA" id="ARBA00022737"/>
    </source>
</evidence>
<feature type="domain" description="4Fe-4S ferredoxin-type" evidence="7">
    <location>
        <begin position="63"/>
        <end position="95"/>
    </location>
</feature>
<evidence type="ECO:0000259" key="7">
    <source>
        <dbReference type="PROSITE" id="PS51379"/>
    </source>
</evidence>
<dbReference type="PANTHER" id="PTHR43724">
    <property type="entry name" value="PYRUVATE SYNTHASE SUBUNIT PORD"/>
    <property type="match status" value="1"/>
</dbReference>
<comment type="cofactor">
    <cofactor evidence="1">
        <name>[4Fe-4S] cluster</name>
        <dbReference type="ChEBI" id="CHEBI:49883"/>
    </cofactor>
</comment>
<dbReference type="AlphaFoldDB" id="A0A1F4Q4G6"/>
<dbReference type="PANTHER" id="PTHR43724:SF1">
    <property type="entry name" value="PYRUVATE SYNTHASE SUBUNIT PORD"/>
    <property type="match status" value="1"/>
</dbReference>
<keyword evidence="2" id="KW-0004">4Fe-4S</keyword>
<feature type="domain" description="4Fe-4S ferredoxin-type" evidence="7">
    <location>
        <begin position="34"/>
        <end position="62"/>
    </location>
</feature>
<evidence type="ECO:0000313" key="8">
    <source>
        <dbReference type="EMBL" id="OGB90777.1"/>
    </source>
</evidence>
<gene>
    <name evidence="8" type="ORF">A2625_07020</name>
</gene>
<proteinExistence type="predicted"/>
<dbReference type="Proteomes" id="UP000178724">
    <property type="component" value="Unassembled WGS sequence"/>
</dbReference>
<dbReference type="Pfam" id="PF14697">
    <property type="entry name" value="Fer4_21"/>
    <property type="match status" value="1"/>
</dbReference>
<sequence length="97" mass="10825">MSEAKKPGWRELPEADVLAAGTADKFHTGGWRSERPRWIPETCIQCMICWIACPDVAVTTKDGKMTGFDYDHCKGCGICAFECPTKPNSIVMELEKK</sequence>
<accession>A0A1F4Q4G6</accession>
<reference evidence="8 9" key="1">
    <citation type="journal article" date="2016" name="Nat. Commun.">
        <title>Thousands of microbial genomes shed light on interconnected biogeochemical processes in an aquifer system.</title>
        <authorList>
            <person name="Anantharaman K."/>
            <person name="Brown C.T."/>
            <person name="Hug L.A."/>
            <person name="Sharon I."/>
            <person name="Castelle C.J."/>
            <person name="Probst A.J."/>
            <person name="Thomas B.C."/>
            <person name="Singh A."/>
            <person name="Wilkins M.J."/>
            <person name="Karaoz U."/>
            <person name="Brodie E.L."/>
            <person name="Williams K.H."/>
            <person name="Hubbard S.S."/>
            <person name="Banfield J.F."/>
        </authorList>
    </citation>
    <scope>NUCLEOTIDE SEQUENCE [LARGE SCALE GENOMIC DNA]</scope>
</reference>